<dbReference type="EMBL" id="PKHE01000031">
    <property type="protein sequence ID" value="PKY87315.1"/>
    <property type="molecule type" value="Genomic_DNA"/>
</dbReference>
<dbReference type="Proteomes" id="UP000234384">
    <property type="component" value="Unassembled WGS sequence"/>
</dbReference>
<keyword evidence="1" id="KW-0472">Membrane</keyword>
<reference evidence="2 3" key="1">
    <citation type="submission" date="2017-12" db="EMBL/GenBank/DDBJ databases">
        <title>Phylogenetic diversity of female urinary microbiome.</title>
        <authorList>
            <person name="Thomas-White K."/>
            <person name="Wolfe A.J."/>
        </authorList>
    </citation>
    <scope>NUCLEOTIDE SEQUENCE [LARGE SCALE GENOMIC DNA]</scope>
    <source>
        <strain evidence="2 3">UMB0898</strain>
    </source>
</reference>
<evidence type="ECO:0000313" key="2">
    <source>
        <dbReference type="EMBL" id="PKY87315.1"/>
    </source>
</evidence>
<keyword evidence="1" id="KW-1133">Transmembrane helix</keyword>
<feature type="transmembrane region" description="Helical" evidence="1">
    <location>
        <begin position="7"/>
        <end position="25"/>
    </location>
</feature>
<accession>A0A2I1JV98</accession>
<keyword evidence="1" id="KW-0812">Transmembrane</keyword>
<protein>
    <submittedName>
        <fullName evidence="2">Exosortase</fullName>
    </submittedName>
</protein>
<organism evidence="2 3">
    <name type="scientific">Falseniella ignava</name>
    <dbReference type="NCBI Taxonomy" id="137730"/>
    <lineage>
        <taxon>Bacteria</taxon>
        <taxon>Bacillati</taxon>
        <taxon>Bacillota</taxon>
        <taxon>Bacilli</taxon>
        <taxon>Lactobacillales</taxon>
        <taxon>Aerococcaceae</taxon>
        <taxon>Falseniella</taxon>
    </lineage>
</organism>
<sequence>MAKLKQMFPYMMVNVFLFYLAPWVIQDTGSGMLMLLVVLPLSCLIVAWRYGSRYSFDLLFPILTALLFIPTIFIFYNSSAMIYILIYGGVSMIGNAIGAGLSYKNN</sequence>
<gene>
    <name evidence="2" type="ORF">CYJ57_07610</name>
</gene>
<evidence type="ECO:0000256" key="1">
    <source>
        <dbReference type="SAM" id="Phobius"/>
    </source>
</evidence>
<dbReference type="AlphaFoldDB" id="A0A2I1JV98"/>
<feature type="transmembrane region" description="Helical" evidence="1">
    <location>
        <begin position="31"/>
        <end position="51"/>
    </location>
</feature>
<comment type="caution">
    <text evidence="2">The sequence shown here is derived from an EMBL/GenBank/DDBJ whole genome shotgun (WGS) entry which is preliminary data.</text>
</comment>
<proteinExistence type="predicted"/>
<evidence type="ECO:0000313" key="3">
    <source>
        <dbReference type="Proteomes" id="UP000234384"/>
    </source>
</evidence>
<feature type="transmembrane region" description="Helical" evidence="1">
    <location>
        <begin position="58"/>
        <end position="76"/>
    </location>
</feature>
<dbReference type="RefSeq" id="WP_101954772.1">
    <property type="nucleotide sequence ID" value="NZ_PKHE01000031.1"/>
</dbReference>
<feature type="transmembrane region" description="Helical" evidence="1">
    <location>
        <begin position="82"/>
        <end position="103"/>
    </location>
</feature>
<name>A0A2I1JV98_9LACT</name>
<dbReference type="OrthoDB" id="1701895at2"/>